<dbReference type="Pfam" id="PF03143">
    <property type="entry name" value="GTP_EFTU_D3"/>
    <property type="match status" value="1"/>
</dbReference>
<dbReference type="Gene3D" id="3.40.50.300">
    <property type="entry name" value="P-loop containing nucleotide triphosphate hydrolases"/>
    <property type="match status" value="1"/>
</dbReference>
<dbReference type="PROSITE" id="PS51722">
    <property type="entry name" value="G_TR_2"/>
    <property type="match status" value="1"/>
</dbReference>
<proteinExistence type="predicted"/>
<protein>
    <submittedName>
        <fullName evidence="6">GTP-binding protein</fullName>
    </submittedName>
</protein>
<dbReference type="EMBL" id="CP108318">
    <property type="protein sequence ID" value="WTW59285.1"/>
    <property type="molecule type" value="Genomic_DNA"/>
</dbReference>
<gene>
    <name evidence="6" type="ORF">OG549_00695</name>
</gene>
<evidence type="ECO:0000256" key="1">
    <source>
        <dbReference type="ARBA" id="ARBA00022741"/>
    </source>
</evidence>
<accession>A0AAU2UWJ3</accession>
<dbReference type="GO" id="GO:0005525">
    <property type="term" value="F:GTP binding"/>
    <property type="evidence" value="ECO:0007669"/>
    <property type="project" value="UniProtKB-KW"/>
</dbReference>
<name>A0AAU2UWJ3_9ACTN</name>
<dbReference type="SUPFAM" id="SSF52540">
    <property type="entry name" value="P-loop containing nucleoside triphosphate hydrolases"/>
    <property type="match status" value="1"/>
</dbReference>
<dbReference type="PRINTS" id="PR00315">
    <property type="entry name" value="ELONGATNFCT"/>
</dbReference>
<dbReference type="PANTHER" id="PTHR43721">
    <property type="entry name" value="ELONGATION FACTOR TU-RELATED"/>
    <property type="match status" value="1"/>
</dbReference>
<keyword evidence="2" id="KW-0251">Elongation factor</keyword>
<evidence type="ECO:0000259" key="5">
    <source>
        <dbReference type="PROSITE" id="PS51722"/>
    </source>
</evidence>
<dbReference type="AlphaFoldDB" id="A0AAU2UWJ3"/>
<dbReference type="InterPro" id="IPR009001">
    <property type="entry name" value="Transl_elong_EF1A/Init_IF2_C"/>
</dbReference>
<evidence type="ECO:0000313" key="6">
    <source>
        <dbReference type="EMBL" id="WTW59285.1"/>
    </source>
</evidence>
<keyword evidence="3" id="KW-0648">Protein biosynthesis</keyword>
<organism evidence="6">
    <name type="scientific">Streptomyces sp. NBC_00003</name>
    <dbReference type="NCBI Taxonomy" id="2903608"/>
    <lineage>
        <taxon>Bacteria</taxon>
        <taxon>Bacillati</taxon>
        <taxon>Actinomycetota</taxon>
        <taxon>Actinomycetes</taxon>
        <taxon>Kitasatosporales</taxon>
        <taxon>Streptomycetaceae</taxon>
        <taxon>Streptomyces</taxon>
    </lineage>
</organism>
<evidence type="ECO:0000256" key="4">
    <source>
        <dbReference type="ARBA" id="ARBA00023134"/>
    </source>
</evidence>
<dbReference type="PANTHER" id="PTHR43721:SF22">
    <property type="entry name" value="ELONGATION FACTOR TU, MITOCHONDRIAL"/>
    <property type="match status" value="1"/>
</dbReference>
<keyword evidence="1" id="KW-0547">Nucleotide-binding</keyword>
<sequence>MRLENLERRSGYGTAQRRPFVNIGTIGHVDHGKTTLAAALSAHYGKSVLYTTIDRGTEGHAHGVPFRSSHIEYVTAARDYAHVDHPSHADHVKALISGEAQLDCTILVVSAVDGAMPQTREHVRLAGLVGVPYVVVFLNECDMADDVEALDLVEEEVREVLTRYGYPGDTVPVVRGSAHLALDGDEKGVEQLGELVTHLDTYAPAVVRGGRSEARALRARFEADIYLFTPDEKGRTAPLAMPSRTSFSFAVPSATGSGTATDVVAAGSIDGPEAVASIMPGDHASVTVTLEDTVQMALGSRFALFDGAKRIGYGVVSKILG</sequence>
<dbReference type="InterPro" id="IPR000795">
    <property type="entry name" value="T_Tr_GTP-bd_dom"/>
</dbReference>
<dbReference type="InterPro" id="IPR027417">
    <property type="entry name" value="P-loop_NTPase"/>
</dbReference>
<dbReference type="Gene3D" id="2.40.30.10">
    <property type="entry name" value="Translation factors"/>
    <property type="match status" value="1"/>
</dbReference>
<dbReference type="GO" id="GO:0003924">
    <property type="term" value="F:GTPase activity"/>
    <property type="evidence" value="ECO:0007669"/>
    <property type="project" value="InterPro"/>
</dbReference>
<dbReference type="Pfam" id="PF00009">
    <property type="entry name" value="GTP_EFTU"/>
    <property type="match status" value="1"/>
</dbReference>
<keyword evidence="4" id="KW-0342">GTP-binding</keyword>
<dbReference type="InterPro" id="IPR004160">
    <property type="entry name" value="Transl_elong_EFTu/EF1A_C"/>
</dbReference>
<dbReference type="GO" id="GO:0003746">
    <property type="term" value="F:translation elongation factor activity"/>
    <property type="evidence" value="ECO:0007669"/>
    <property type="project" value="UniProtKB-KW"/>
</dbReference>
<evidence type="ECO:0000256" key="3">
    <source>
        <dbReference type="ARBA" id="ARBA00022917"/>
    </source>
</evidence>
<reference evidence="6" key="1">
    <citation type="submission" date="2022-10" db="EMBL/GenBank/DDBJ databases">
        <title>The complete genomes of actinobacterial strains from the NBC collection.</title>
        <authorList>
            <person name="Joergensen T.S."/>
            <person name="Alvarez Arevalo M."/>
            <person name="Sterndorff E.B."/>
            <person name="Faurdal D."/>
            <person name="Vuksanovic O."/>
            <person name="Mourched A.-S."/>
            <person name="Charusanti P."/>
            <person name="Shaw S."/>
            <person name="Blin K."/>
            <person name="Weber T."/>
        </authorList>
    </citation>
    <scope>NUCLEOTIDE SEQUENCE</scope>
    <source>
        <strain evidence="6">NBC_00003</strain>
    </source>
</reference>
<feature type="domain" description="Tr-type G" evidence="5">
    <location>
        <begin position="18"/>
        <end position="207"/>
    </location>
</feature>
<evidence type="ECO:0000256" key="2">
    <source>
        <dbReference type="ARBA" id="ARBA00022768"/>
    </source>
</evidence>
<dbReference type="SUPFAM" id="SSF50465">
    <property type="entry name" value="EF-Tu/eEF-1alpha/eIF2-gamma C-terminal domain"/>
    <property type="match status" value="1"/>
</dbReference>
<dbReference type="InterPro" id="IPR050055">
    <property type="entry name" value="EF-Tu_GTPase"/>
</dbReference>